<proteinExistence type="predicted"/>
<reference evidence="4" key="1">
    <citation type="journal article" date="2023" name="Mol. Biol. Evol.">
        <title>Third-Generation Sequencing Reveals the Adaptive Role of the Epigenome in Three Deep-Sea Polychaetes.</title>
        <authorList>
            <person name="Perez M."/>
            <person name="Aroh O."/>
            <person name="Sun Y."/>
            <person name="Lan Y."/>
            <person name="Juniper S.K."/>
            <person name="Young C.R."/>
            <person name="Angers B."/>
            <person name="Qian P.Y."/>
        </authorList>
    </citation>
    <scope>NUCLEOTIDE SEQUENCE</scope>
    <source>
        <strain evidence="4">R07B-5</strain>
    </source>
</reference>
<evidence type="ECO:0000256" key="1">
    <source>
        <dbReference type="ARBA" id="ARBA00022448"/>
    </source>
</evidence>
<comment type="caution">
    <text evidence="4">The sequence shown here is derived from an EMBL/GenBank/DDBJ whole genome shotgun (WGS) entry which is preliminary data.</text>
</comment>
<dbReference type="PANTHER" id="PTHR48020:SF12">
    <property type="entry name" value="PROTON MYO-INOSITOL COTRANSPORTER"/>
    <property type="match status" value="1"/>
</dbReference>
<evidence type="ECO:0000313" key="4">
    <source>
        <dbReference type="EMBL" id="KAK2182098.1"/>
    </source>
</evidence>
<evidence type="ECO:0000256" key="2">
    <source>
        <dbReference type="SAM" id="MobiDB-lite"/>
    </source>
</evidence>
<name>A0AAD9L435_RIDPI</name>
<dbReference type="InterPro" id="IPR050814">
    <property type="entry name" value="Myo-inositol_Transporter"/>
</dbReference>
<dbReference type="SUPFAM" id="SSF103473">
    <property type="entry name" value="MFS general substrate transporter"/>
    <property type="match status" value="1"/>
</dbReference>
<keyword evidence="5" id="KW-1185">Reference proteome</keyword>
<evidence type="ECO:0000313" key="5">
    <source>
        <dbReference type="Proteomes" id="UP001209878"/>
    </source>
</evidence>
<feature type="region of interest" description="Disordered" evidence="2">
    <location>
        <begin position="1"/>
        <end position="21"/>
    </location>
</feature>
<dbReference type="GO" id="GO:0005366">
    <property type="term" value="F:myo-inositol:proton symporter activity"/>
    <property type="evidence" value="ECO:0007669"/>
    <property type="project" value="TreeGrafter"/>
</dbReference>
<dbReference type="Gene3D" id="1.20.1250.20">
    <property type="entry name" value="MFS general substrate transporter like domains"/>
    <property type="match status" value="1"/>
</dbReference>
<dbReference type="GO" id="GO:0016324">
    <property type="term" value="C:apical plasma membrane"/>
    <property type="evidence" value="ECO:0007669"/>
    <property type="project" value="TreeGrafter"/>
</dbReference>
<dbReference type="AlphaFoldDB" id="A0AAD9L435"/>
<organism evidence="4 5">
    <name type="scientific">Ridgeia piscesae</name>
    <name type="common">Tubeworm</name>
    <dbReference type="NCBI Taxonomy" id="27915"/>
    <lineage>
        <taxon>Eukaryota</taxon>
        <taxon>Metazoa</taxon>
        <taxon>Spiralia</taxon>
        <taxon>Lophotrochozoa</taxon>
        <taxon>Annelida</taxon>
        <taxon>Polychaeta</taxon>
        <taxon>Sedentaria</taxon>
        <taxon>Canalipalpata</taxon>
        <taxon>Sabellida</taxon>
        <taxon>Siboglinidae</taxon>
        <taxon>Ridgeia</taxon>
    </lineage>
</organism>
<keyword evidence="3" id="KW-1133">Transmembrane helix</keyword>
<evidence type="ECO:0000256" key="3">
    <source>
        <dbReference type="SAM" id="Phobius"/>
    </source>
</evidence>
<sequence length="145" mass="15515">MMMEQLADGDRSSTNWADSANEPLLPTELSRQVPTDNADVGSSEIDHHKDNKVKETTPTFLYLLTFLSAIGGFLFGYDTGVVSGAMILLRDDFDLSPFLQETFVSITIASAAVFALALAAASTVVLEENQRSYSAVSSSPSAPCS</sequence>
<feature type="transmembrane region" description="Helical" evidence="3">
    <location>
        <begin position="103"/>
        <end position="126"/>
    </location>
</feature>
<keyword evidence="1" id="KW-0813">Transport</keyword>
<feature type="transmembrane region" description="Helical" evidence="3">
    <location>
        <begin position="59"/>
        <end position="77"/>
    </location>
</feature>
<dbReference type="EMBL" id="JAODUO010000366">
    <property type="protein sequence ID" value="KAK2182098.1"/>
    <property type="molecule type" value="Genomic_DNA"/>
</dbReference>
<dbReference type="InterPro" id="IPR036259">
    <property type="entry name" value="MFS_trans_sf"/>
</dbReference>
<keyword evidence="3" id="KW-0812">Transmembrane</keyword>
<protein>
    <recommendedName>
        <fullName evidence="6">Major facilitator superfamily (MFS) profile domain-containing protein</fullName>
    </recommendedName>
</protein>
<accession>A0AAD9L435</accession>
<keyword evidence="3" id="KW-0472">Membrane</keyword>
<gene>
    <name evidence="4" type="ORF">NP493_366g00026</name>
</gene>
<evidence type="ECO:0008006" key="6">
    <source>
        <dbReference type="Google" id="ProtNLM"/>
    </source>
</evidence>
<dbReference type="PANTHER" id="PTHR48020">
    <property type="entry name" value="PROTON MYO-INOSITOL COTRANSPORTER"/>
    <property type="match status" value="1"/>
</dbReference>
<dbReference type="Proteomes" id="UP001209878">
    <property type="component" value="Unassembled WGS sequence"/>
</dbReference>